<dbReference type="RefSeq" id="WP_046765133.1">
    <property type="nucleotide sequence ID" value="NZ_LBIC01000009.1"/>
</dbReference>
<evidence type="ECO:0000259" key="2">
    <source>
        <dbReference type="Pfam" id="PF19291"/>
    </source>
</evidence>
<sequence>MRDRPKQIADYALIGDGETAALVWRDATIEWLCMPRFDSEACFAALLGDEENGCWRMAPLEPVTETSRRYLGDSLILETVVRTDSGEVAIIDFMPPRGEAPDIVRLVECREGALSMRSDLALRFDYGQLHPLVRRQGDARVVAMAGPDGIVIDSDMAIEFEDRRFTSQFTLRKGESHWFVLTWFASHKKLPEPVDPELALRQTQHFWDDWVSRIDYRGGYRQEVIRSLITLKALIHEPTGGIVAAPTASLPERLGGKRNWDYRFCWLRDSTMSLLALLQAGLTAEARSWLFWLRRAVGGEPIDLRPFYTVGGDRRVQEWEAHWLPGFAQSRPVRFGNAAIEQLQLDSYGDVIGTLAAAARHGIEQNGDGDALVCLLADALEDKWEQPDAGIWESRGPPLHHVYSKAMAWLAFHEAAKWFDGRDDDRSSRYRGLAGKVHAQVLDRGFDVDLNSFVGAYGCTHLDAACLRLPAIGFLPADDPRIAGTIAAIERELMRDGVVRRYRTEEMQDGVGGDEGGFFAASFWLVDALVLQGRRREGQAMFEQLCGLANDLGLFSEEVDGAMLLGNFPQALSHLSLVSAAMSLGRAGGPAQESGKRGAGA</sequence>
<feature type="domain" description="GH15-like" evidence="1">
    <location>
        <begin position="220"/>
        <end position="581"/>
    </location>
</feature>
<feature type="domain" description="Trehalase-like N-terminal" evidence="2">
    <location>
        <begin position="5"/>
        <end position="146"/>
    </location>
</feature>
<evidence type="ECO:0000259" key="1">
    <source>
        <dbReference type="Pfam" id="PF00723"/>
    </source>
</evidence>
<dbReference type="Pfam" id="PF19291">
    <property type="entry name" value="TREH_N"/>
    <property type="match status" value="1"/>
</dbReference>
<organism evidence="3 4">
    <name type="scientific">Sphingobium chungbukense</name>
    <dbReference type="NCBI Taxonomy" id="56193"/>
    <lineage>
        <taxon>Bacteria</taxon>
        <taxon>Pseudomonadati</taxon>
        <taxon>Pseudomonadota</taxon>
        <taxon>Alphaproteobacteria</taxon>
        <taxon>Sphingomonadales</taxon>
        <taxon>Sphingomonadaceae</taxon>
        <taxon>Sphingobium</taxon>
    </lineage>
</organism>
<proteinExistence type="predicted"/>
<dbReference type="InterPro" id="IPR008928">
    <property type="entry name" value="6-hairpin_glycosidase_sf"/>
</dbReference>
<comment type="caution">
    <text evidence="3">The sequence shown here is derived from an EMBL/GenBank/DDBJ whole genome shotgun (WGS) entry which is preliminary data.</text>
</comment>
<dbReference type="GO" id="GO:0004553">
    <property type="term" value="F:hydrolase activity, hydrolyzing O-glycosyl compounds"/>
    <property type="evidence" value="ECO:0007669"/>
    <property type="project" value="UniProtKB-ARBA"/>
</dbReference>
<dbReference type="AlphaFoldDB" id="A0A0M3AKZ7"/>
<dbReference type="InterPro" id="IPR011613">
    <property type="entry name" value="GH15-like"/>
</dbReference>
<dbReference type="InterPro" id="IPR045582">
    <property type="entry name" value="Trehalase-like_N"/>
</dbReference>
<evidence type="ECO:0000313" key="4">
    <source>
        <dbReference type="Proteomes" id="UP000033874"/>
    </source>
</evidence>
<protein>
    <submittedName>
        <fullName evidence="3">Uncharacterized protein</fullName>
    </submittedName>
</protein>
<reference evidence="3 4" key="1">
    <citation type="submission" date="2015-04" db="EMBL/GenBank/DDBJ databases">
        <title>Genome sequence of aromatic hydrocarbons-degrading Sphingobium chungbukense DJ77.</title>
        <authorList>
            <person name="Kim Y.-C."/>
            <person name="Chae J.-C."/>
        </authorList>
    </citation>
    <scope>NUCLEOTIDE SEQUENCE [LARGE SCALE GENOMIC DNA]</scope>
    <source>
        <strain evidence="3 4">DJ77</strain>
    </source>
</reference>
<gene>
    <name evidence="3" type="ORF">YP76_18850</name>
</gene>
<dbReference type="Gene3D" id="1.50.10.10">
    <property type="match status" value="1"/>
</dbReference>
<dbReference type="PANTHER" id="PTHR31616:SF0">
    <property type="entry name" value="GLUCAN 1,4-ALPHA-GLUCOSIDASE"/>
    <property type="match status" value="1"/>
</dbReference>
<dbReference type="EMBL" id="LBIC01000009">
    <property type="protein sequence ID" value="KKW90633.1"/>
    <property type="molecule type" value="Genomic_DNA"/>
</dbReference>
<accession>A0A0M3AKZ7</accession>
<dbReference type="PATRIC" id="fig|56193.3.peg.3962"/>
<dbReference type="Proteomes" id="UP000033874">
    <property type="component" value="Unassembled WGS sequence"/>
</dbReference>
<keyword evidence="4" id="KW-1185">Reference proteome</keyword>
<dbReference type="Pfam" id="PF00723">
    <property type="entry name" value="Glyco_hydro_15"/>
    <property type="match status" value="1"/>
</dbReference>
<dbReference type="PANTHER" id="PTHR31616">
    <property type="entry name" value="TREHALASE"/>
    <property type="match status" value="1"/>
</dbReference>
<name>A0A0M3AKZ7_9SPHN</name>
<dbReference type="GO" id="GO:0005975">
    <property type="term" value="P:carbohydrate metabolic process"/>
    <property type="evidence" value="ECO:0007669"/>
    <property type="project" value="InterPro"/>
</dbReference>
<evidence type="ECO:0000313" key="3">
    <source>
        <dbReference type="EMBL" id="KKW90633.1"/>
    </source>
</evidence>
<dbReference type="SUPFAM" id="SSF48208">
    <property type="entry name" value="Six-hairpin glycosidases"/>
    <property type="match status" value="1"/>
</dbReference>
<dbReference type="STRING" id="56193.YP76_18850"/>
<dbReference type="InterPro" id="IPR012341">
    <property type="entry name" value="6hp_glycosidase-like_sf"/>
</dbReference>